<feature type="region of interest" description="Disordered" evidence="1">
    <location>
        <begin position="95"/>
        <end position="127"/>
    </location>
</feature>
<evidence type="ECO:0000256" key="1">
    <source>
        <dbReference type="SAM" id="MobiDB-lite"/>
    </source>
</evidence>
<name>A0A7R8CUZ8_LEPSM</name>
<feature type="region of interest" description="Disordered" evidence="1">
    <location>
        <begin position="710"/>
        <end position="863"/>
    </location>
</feature>
<feature type="compositionally biased region" description="Pro residues" evidence="1">
    <location>
        <begin position="795"/>
        <end position="804"/>
    </location>
</feature>
<feature type="region of interest" description="Disordered" evidence="1">
    <location>
        <begin position="404"/>
        <end position="445"/>
    </location>
</feature>
<feature type="region of interest" description="Disordered" evidence="1">
    <location>
        <begin position="153"/>
        <end position="199"/>
    </location>
</feature>
<organism evidence="2 3">
    <name type="scientific">Lepeophtheirus salmonis</name>
    <name type="common">Salmon louse</name>
    <name type="synonym">Caligus salmonis</name>
    <dbReference type="NCBI Taxonomy" id="72036"/>
    <lineage>
        <taxon>Eukaryota</taxon>
        <taxon>Metazoa</taxon>
        <taxon>Ecdysozoa</taxon>
        <taxon>Arthropoda</taxon>
        <taxon>Crustacea</taxon>
        <taxon>Multicrustacea</taxon>
        <taxon>Hexanauplia</taxon>
        <taxon>Copepoda</taxon>
        <taxon>Siphonostomatoida</taxon>
        <taxon>Caligidae</taxon>
        <taxon>Lepeophtheirus</taxon>
    </lineage>
</organism>
<accession>A0A7R8CUZ8</accession>
<dbReference type="Gene3D" id="1.20.1420.10">
    <property type="entry name" value="Talin, central domain"/>
    <property type="match status" value="1"/>
</dbReference>
<proteinExistence type="predicted"/>
<dbReference type="Proteomes" id="UP000675881">
    <property type="component" value="Chromosome 5"/>
</dbReference>
<feature type="compositionally biased region" description="Polar residues" evidence="1">
    <location>
        <begin position="188"/>
        <end position="199"/>
    </location>
</feature>
<dbReference type="OrthoDB" id="5859304at2759"/>
<feature type="compositionally biased region" description="Low complexity" evidence="1">
    <location>
        <begin position="174"/>
        <end position="187"/>
    </location>
</feature>
<keyword evidence="3" id="KW-1185">Reference proteome</keyword>
<feature type="compositionally biased region" description="Polar residues" evidence="1">
    <location>
        <begin position="564"/>
        <end position="577"/>
    </location>
</feature>
<gene>
    <name evidence="2" type="ORF">LSAA_9905</name>
</gene>
<sequence length="1075" mass="117774">MLGKILRVRTDPFSGLLCIIGPLNLCDIEQVTSIVISKEDEISRKVDIQLKDPDKENIVLSLEERDAKELVLVLHGYYKLITHRSLDVIVDEEEDEEESSLSTEKNWTGLNNIPSVEEESPPYCNKHQVRTNQGWNYPKSNMGDTKYAVVDFGAHPPYHPPPDSFRINQMNHNSSDSGSDGDASMASNNTSGEQNNIMDRNSNNITRFENFNNAISSSSPKHLNTFIQNNINNNSNHISNTNLIRPNGILKKPSRTLSPQNTNLQKPYAVSSSPNMNFSNTHRKICSTIILTNINVNKTTSEKRTNETLERLTEMKELVADAEEYLTDTTDSRNNDSELSPTNYGKLKHSDSLILLAQNIGDGKGGYYVPSNNSANEAVNKSILLSSNKSPLKDVLLMSSRFSTTSAGTVPPAPPPPPSSASRLKPSDSSFGLHSPDNFPLGFDPKEENGVRDLLKKLKTNSKEDFASGNLVLDPDLIDLTMIPPPMTPDEDGVYRVFPGTTNPVSTPPTPFADRQTLEAELKALERESPCGMISSSNHLEIGSRNLCGEWKSAYKQGDRRTNPGDSLNNIQRSSNYLPGNKDFDNFIANVTIPPPPSGSNAKDTTDIASYIIPPPPSSPMKSRSSSSTLPGTQEIAPKIANLQKRLAHLTSPERSHPPPLPPPSITTTTELKMNLSHSPQSTPHYESGLPKAGHVLSQAEFFNKNGVVAEMNGHSNTPPPPPPPRSAVIPPKKSQGLISSPFKLSSTPSTDSMSSSSSSSSPTTIVKKIEKCRSIEHEDDEPPPSLPPRGTSMSPPPLSPSKPPLRFSPKPALPARSSRPGRTIPSDLKPPTLPAKTLSSADRLNGRKLPTPLHPPPLPSKEEEFVCNTSVDEEDIWNTRATRSLVFKKAEKVVSDVVDHIKESEELCDLTHHSSGSEEDYRSAKERLTNESRQFVTASKLFVKSATESEGQLMDCLNHCIQMIDRIGSVTREVVLSSPYPNSGTRDLISKVRDVAETYLATVEAAAGSTSASGEIHDPNMNILMKRATSLASVLTTLMRSLRVRYGMQSCAFSLDVFKMYQGVALMEQSVAEF</sequence>
<protein>
    <submittedName>
        <fullName evidence="2">(salmon louse) hypothetical protein</fullName>
    </submittedName>
</protein>
<feature type="compositionally biased region" description="Low complexity" evidence="1">
    <location>
        <begin position="746"/>
        <end position="765"/>
    </location>
</feature>
<dbReference type="EMBL" id="HG994584">
    <property type="protein sequence ID" value="CAF2939435.1"/>
    <property type="molecule type" value="Genomic_DNA"/>
</dbReference>
<feature type="compositionally biased region" description="Basic and acidic residues" evidence="1">
    <location>
        <begin position="768"/>
        <end position="777"/>
    </location>
</feature>
<evidence type="ECO:0000313" key="3">
    <source>
        <dbReference type="Proteomes" id="UP000675881"/>
    </source>
</evidence>
<feature type="region of interest" description="Disordered" evidence="1">
    <location>
        <begin position="558"/>
        <end position="577"/>
    </location>
</feature>
<dbReference type="AlphaFoldDB" id="A0A7R8CUZ8"/>
<reference evidence="2" key="1">
    <citation type="submission" date="2021-02" db="EMBL/GenBank/DDBJ databases">
        <authorList>
            <person name="Bekaert M."/>
        </authorList>
    </citation>
    <scope>NUCLEOTIDE SEQUENCE</scope>
    <source>
        <strain evidence="2">IoA-00</strain>
    </source>
</reference>
<evidence type="ECO:0000313" key="2">
    <source>
        <dbReference type="EMBL" id="CAF2939435.1"/>
    </source>
</evidence>
<feature type="compositionally biased region" description="Polar residues" evidence="1">
    <location>
        <begin position="100"/>
        <end position="114"/>
    </location>
</feature>